<protein>
    <submittedName>
        <fullName evidence="1">Uncharacterized protein</fullName>
    </submittedName>
</protein>
<dbReference type="Proteomes" id="UP000236291">
    <property type="component" value="Unassembled WGS sequence"/>
</dbReference>
<proteinExistence type="predicted"/>
<gene>
    <name evidence="1" type="ORF">L195_g006648</name>
</gene>
<sequence length="134" mass="15808">MVYKLTPHTPLWWKDLLLSGFIEEGEANWFGSLSKWELGNGESISFWNDVWCGDSKLKERFYDMFQLSQERNSKVCNMGEWTDGLWAWNLRWSPLDAEELSRVDELKRLGSEQDNNFIAASNRLWQTIVTLLRV</sequence>
<comment type="caution">
    <text evidence="1">The sequence shown here is derived from an EMBL/GenBank/DDBJ whole genome shotgun (WGS) entry which is preliminary data.</text>
</comment>
<evidence type="ECO:0000313" key="1">
    <source>
        <dbReference type="EMBL" id="PNY10081.1"/>
    </source>
</evidence>
<dbReference type="EMBL" id="ASHM01003576">
    <property type="protein sequence ID" value="PNY10081.1"/>
    <property type="molecule type" value="Genomic_DNA"/>
</dbReference>
<reference evidence="1 2" key="1">
    <citation type="journal article" date="2014" name="Am. J. Bot.">
        <title>Genome assembly and annotation for red clover (Trifolium pratense; Fabaceae).</title>
        <authorList>
            <person name="Istvanek J."/>
            <person name="Jaros M."/>
            <person name="Krenek A."/>
            <person name="Repkova J."/>
        </authorList>
    </citation>
    <scope>NUCLEOTIDE SEQUENCE [LARGE SCALE GENOMIC DNA]</scope>
    <source>
        <strain evidence="2">cv. Tatra</strain>
        <tissue evidence="1">Young leaves</tissue>
    </source>
</reference>
<reference evidence="1 2" key="2">
    <citation type="journal article" date="2017" name="Front. Plant Sci.">
        <title>Gene Classification and Mining of Molecular Markers Useful in Red Clover (Trifolium pratense) Breeding.</title>
        <authorList>
            <person name="Istvanek J."/>
            <person name="Dluhosova J."/>
            <person name="Dluhos P."/>
            <person name="Patkova L."/>
            <person name="Nedelnik J."/>
            <person name="Repkova J."/>
        </authorList>
    </citation>
    <scope>NUCLEOTIDE SEQUENCE [LARGE SCALE GENOMIC DNA]</scope>
    <source>
        <strain evidence="2">cv. Tatra</strain>
        <tissue evidence="1">Young leaves</tissue>
    </source>
</reference>
<organism evidence="1 2">
    <name type="scientific">Trifolium pratense</name>
    <name type="common">Red clover</name>
    <dbReference type="NCBI Taxonomy" id="57577"/>
    <lineage>
        <taxon>Eukaryota</taxon>
        <taxon>Viridiplantae</taxon>
        <taxon>Streptophyta</taxon>
        <taxon>Embryophyta</taxon>
        <taxon>Tracheophyta</taxon>
        <taxon>Spermatophyta</taxon>
        <taxon>Magnoliopsida</taxon>
        <taxon>eudicotyledons</taxon>
        <taxon>Gunneridae</taxon>
        <taxon>Pentapetalae</taxon>
        <taxon>rosids</taxon>
        <taxon>fabids</taxon>
        <taxon>Fabales</taxon>
        <taxon>Fabaceae</taxon>
        <taxon>Papilionoideae</taxon>
        <taxon>50 kb inversion clade</taxon>
        <taxon>NPAAA clade</taxon>
        <taxon>Hologalegina</taxon>
        <taxon>IRL clade</taxon>
        <taxon>Trifolieae</taxon>
        <taxon>Trifolium</taxon>
    </lineage>
</organism>
<name>A0A2K3P465_TRIPR</name>
<evidence type="ECO:0000313" key="2">
    <source>
        <dbReference type="Proteomes" id="UP000236291"/>
    </source>
</evidence>
<dbReference type="AlphaFoldDB" id="A0A2K3P465"/>
<dbReference type="PANTHER" id="PTHR36617:SF16">
    <property type="entry name" value="OS04G0516500 PROTEIN"/>
    <property type="match status" value="1"/>
</dbReference>
<dbReference type="PANTHER" id="PTHR36617">
    <property type="entry name" value="PROTEIN, PUTATIVE-RELATED"/>
    <property type="match status" value="1"/>
</dbReference>
<accession>A0A2K3P465</accession>